<organism evidence="1">
    <name type="scientific">Thermorudis peleae</name>
    <dbReference type="NCBI Taxonomy" id="1382356"/>
    <lineage>
        <taxon>Bacteria</taxon>
        <taxon>Pseudomonadati</taxon>
        <taxon>Thermomicrobiota</taxon>
        <taxon>Thermomicrobia</taxon>
        <taxon>Thermomicrobia incertae sedis</taxon>
        <taxon>Thermorudis</taxon>
    </lineage>
</organism>
<dbReference type="GO" id="GO:0004061">
    <property type="term" value="F:arylformamidase activity"/>
    <property type="evidence" value="ECO:0007669"/>
    <property type="project" value="InterPro"/>
</dbReference>
<dbReference type="SUPFAM" id="SSF102198">
    <property type="entry name" value="Putative cyclase"/>
    <property type="match status" value="1"/>
</dbReference>
<name>A0A831X1W2_9BACT</name>
<evidence type="ECO:0000313" key="1">
    <source>
        <dbReference type="EMBL" id="HEG92454.1"/>
    </source>
</evidence>
<dbReference type="EMBL" id="DSIY01000315">
    <property type="protein sequence ID" value="HEG92454.1"/>
    <property type="molecule type" value="Genomic_DNA"/>
</dbReference>
<dbReference type="PANTHER" id="PTHR31118:SF32">
    <property type="entry name" value="KYNURENINE FORMAMIDASE"/>
    <property type="match status" value="1"/>
</dbReference>
<dbReference type="AlphaFoldDB" id="A0A831X1W2"/>
<dbReference type="PANTHER" id="PTHR31118">
    <property type="entry name" value="CYCLASE-LIKE PROTEIN 2"/>
    <property type="match status" value="1"/>
</dbReference>
<dbReference type="Pfam" id="PF04199">
    <property type="entry name" value="Cyclase"/>
    <property type="match status" value="1"/>
</dbReference>
<dbReference type="GO" id="GO:0019441">
    <property type="term" value="P:L-tryptophan catabolic process to kynurenine"/>
    <property type="evidence" value="ECO:0007669"/>
    <property type="project" value="InterPro"/>
</dbReference>
<accession>A0A831X1W2</accession>
<dbReference type="InterPro" id="IPR037175">
    <property type="entry name" value="KFase_sf"/>
</dbReference>
<reference evidence="1" key="1">
    <citation type="journal article" date="2020" name="mSystems">
        <title>Genome- and Community-Level Interaction Insights into Carbon Utilization and Element Cycling Functions of Hydrothermarchaeota in Hydrothermal Sediment.</title>
        <authorList>
            <person name="Zhou Z."/>
            <person name="Liu Y."/>
            <person name="Xu W."/>
            <person name="Pan J."/>
            <person name="Luo Z.H."/>
            <person name="Li M."/>
        </authorList>
    </citation>
    <scope>NUCLEOTIDE SEQUENCE [LARGE SCALE GENOMIC DNA]</scope>
    <source>
        <strain evidence="1">SpSt-210</strain>
    </source>
</reference>
<protein>
    <submittedName>
        <fullName evidence="1">Cyclase family protein</fullName>
    </submittedName>
</protein>
<dbReference type="InterPro" id="IPR007325">
    <property type="entry name" value="KFase/CYL"/>
</dbReference>
<proteinExistence type="predicted"/>
<gene>
    <name evidence="1" type="ORF">ENP34_13620</name>
</gene>
<comment type="caution">
    <text evidence="1">The sequence shown here is derived from an EMBL/GenBank/DDBJ whole genome shotgun (WGS) entry which is preliminary data.</text>
</comment>
<sequence length="278" mass="31541">MKQRRGRQVSVPLDRMRVLDLSQDWDIHTPGFALYEGPTVTWVKRLAFDKAGGQRITSTLHVGTHLDAPLHFQTNGLDIASIPLSKLVGWACVVDLTRYGIGDYDIYGPEHFEQWERDTGIRIQPGDILVIHTGYHRHYPSDWAAACAESDPDDTRYFIKHPGPTRAFAEWVLERGISWLAVDAGSADHPMNTVIRRVRPDLAAEAERKLGRPLSEIFPDEDYQIMHILLFPRGVIHIENAGGEIDQVLDRRVMVGCFPWRFKGGEAAFCRFVAFVPE</sequence>
<dbReference type="Gene3D" id="3.50.30.50">
    <property type="entry name" value="Putative cyclase"/>
    <property type="match status" value="1"/>
</dbReference>